<evidence type="ECO:0000313" key="9">
    <source>
        <dbReference type="Proteomes" id="UP000316639"/>
    </source>
</evidence>
<dbReference type="GO" id="GO:0005524">
    <property type="term" value="F:ATP binding"/>
    <property type="evidence" value="ECO:0007669"/>
    <property type="project" value="UniProtKB-KW"/>
</dbReference>
<accession>A0A563EM84</accession>
<dbReference type="InterPro" id="IPR027417">
    <property type="entry name" value="P-loop_NTPase"/>
</dbReference>
<reference evidence="8 9" key="1">
    <citation type="submission" date="2019-07" db="EMBL/GenBank/DDBJ databases">
        <title>Lentzea xizangensis sp. nov., isolated from Qinghai-Tibetan Plateau Soils.</title>
        <authorList>
            <person name="Huang J."/>
        </authorList>
    </citation>
    <scope>NUCLEOTIDE SEQUENCE [LARGE SCALE GENOMIC DNA]</scope>
    <source>
        <strain evidence="8 9">FXJ1.1311</strain>
    </source>
</reference>
<keyword evidence="6" id="KW-0046">Antibiotic resistance</keyword>
<dbReference type="SMART" id="SM00382">
    <property type="entry name" value="AAA"/>
    <property type="match status" value="1"/>
</dbReference>
<evidence type="ECO:0000313" key="8">
    <source>
        <dbReference type="EMBL" id="TWP47598.1"/>
    </source>
</evidence>
<comment type="caution">
    <text evidence="8">The sequence shown here is derived from an EMBL/GenBank/DDBJ whole genome shotgun (WGS) entry which is preliminary data.</text>
</comment>
<keyword evidence="5 8" id="KW-0067">ATP-binding</keyword>
<organism evidence="8 9">
    <name type="scientific">Lentzea tibetensis</name>
    <dbReference type="NCBI Taxonomy" id="2591470"/>
    <lineage>
        <taxon>Bacteria</taxon>
        <taxon>Bacillati</taxon>
        <taxon>Actinomycetota</taxon>
        <taxon>Actinomycetes</taxon>
        <taxon>Pseudonocardiales</taxon>
        <taxon>Pseudonocardiaceae</taxon>
        <taxon>Lentzea</taxon>
    </lineage>
</organism>
<gene>
    <name evidence="8" type="ORF">FKR81_31590</name>
</gene>
<evidence type="ECO:0000256" key="1">
    <source>
        <dbReference type="ARBA" id="ARBA00004202"/>
    </source>
</evidence>
<dbReference type="InterPro" id="IPR003439">
    <property type="entry name" value="ABC_transporter-like_ATP-bd"/>
</dbReference>
<dbReference type="Proteomes" id="UP000316639">
    <property type="component" value="Unassembled WGS sequence"/>
</dbReference>
<comment type="subcellular location">
    <subcellularLocation>
        <location evidence="1">Cell membrane</location>
        <topology evidence="1">Peripheral membrane protein</topology>
    </subcellularLocation>
</comment>
<proteinExistence type="inferred from homology"/>
<dbReference type="SUPFAM" id="SSF52540">
    <property type="entry name" value="P-loop containing nucleoside triphosphate hydrolases"/>
    <property type="match status" value="1"/>
</dbReference>
<dbReference type="GO" id="GO:0046677">
    <property type="term" value="P:response to antibiotic"/>
    <property type="evidence" value="ECO:0007669"/>
    <property type="project" value="UniProtKB-KW"/>
</dbReference>
<dbReference type="EMBL" id="VOBR01000025">
    <property type="protein sequence ID" value="TWP47598.1"/>
    <property type="molecule type" value="Genomic_DNA"/>
</dbReference>
<evidence type="ECO:0000256" key="6">
    <source>
        <dbReference type="ARBA" id="ARBA00023251"/>
    </source>
</evidence>
<comment type="similarity">
    <text evidence="2">Belongs to the ABC transporter superfamily.</text>
</comment>
<dbReference type="GO" id="GO:0016887">
    <property type="term" value="F:ATP hydrolysis activity"/>
    <property type="evidence" value="ECO:0007669"/>
    <property type="project" value="InterPro"/>
</dbReference>
<evidence type="ECO:0000256" key="5">
    <source>
        <dbReference type="ARBA" id="ARBA00022840"/>
    </source>
</evidence>
<evidence type="ECO:0000256" key="3">
    <source>
        <dbReference type="ARBA" id="ARBA00022448"/>
    </source>
</evidence>
<dbReference type="OrthoDB" id="9804819at2"/>
<keyword evidence="9" id="KW-1185">Reference proteome</keyword>
<dbReference type="PROSITE" id="PS50893">
    <property type="entry name" value="ABC_TRANSPORTER_2"/>
    <property type="match status" value="1"/>
</dbReference>
<dbReference type="Gene3D" id="3.40.50.300">
    <property type="entry name" value="P-loop containing nucleotide triphosphate hydrolases"/>
    <property type="match status" value="1"/>
</dbReference>
<dbReference type="AlphaFoldDB" id="A0A563EM84"/>
<feature type="domain" description="ABC transporter" evidence="7">
    <location>
        <begin position="9"/>
        <end position="240"/>
    </location>
</feature>
<dbReference type="GO" id="GO:0005886">
    <property type="term" value="C:plasma membrane"/>
    <property type="evidence" value="ECO:0007669"/>
    <property type="project" value="UniProtKB-SubCell"/>
</dbReference>
<evidence type="ECO:0000256" key="4">
    <source>
        <dbReference type="ARBA" id="ARBA00022741"/>
    </source>
</evidence>
<evidence type="ECO:0000256" key="2">
    <source>
        <dbReference type="ARBA" id="ARBA00005417"/>
    </source>
</evidence>
<name>A0A563EM84_9PSEU</name>
<keyword evidence="4" id="KW-0547">Nucleotide-binding</keyword>
<dbReference type="CDD" id="cd03230">
    <property type="entry name" value="ABC_DR_subfamily_A"/>
    <property type="match status" value="1"/>
</dbReference>
<dbReference type="PANTHER" id="PTHR42711:SF5">
    <property type="entry name" value="ABC TRANSPORTER ATP-BINDING PROTEIN NATA"/>
    <property type="match status" value="1"/>
</dbReference>
<sequence length="315" mass="33994">MTALRRVFAGGKGLRKRGPEHVALDGVDLVVDAGEVHGLLGPNGAGKTTLCKILSTVLLPSGGMAKVLGHDVVTHTAQVRTSMGIVFGGERGLYGRLTARQNLKFWGALHGLHGKQLRTRVDALLDRVGLRDRADDRVEAFSRGMKQRVHLARGMVGDPALLLLDEPTTGMDPVAAKDFRALVGELRAERRTVLITTHDMVEAEQVCDRVSLIDSGRILATESPNALSEWITRFERVDALVPPELVSRLRTLPGVGSVSTSDDGRTRFETTEEGVAAQLVRSLVEAGVTTVTTSKPSLEEVYLHVFGGNGMAVRR</sequence>
<dbReference type="PANTHER" id="PTHR42711">
    <property type="entry name" value="ABC TRANSPORTER ATP-BINDING PROTEIN"/>
    <property type="match status" value="1"/>
</dbReference>
<protein>
    <submittedName>
        <fullName evidence="8">ABC transporter ATP-binding protein</fullName>
    </submittedName>
</protein>
<dbReference type="InterPro" id="IPR003593">
    <property type="entry name" value="AAA+_ATPase"/>
</dbReference>
<dbReference type="Pfam" id="PF00005">
    <property type="entry name" value="ABC_tran"/>
    <property type="match status" value="1"/>
</dbReference>
<dbReference type="InterPro" id="IPR050763">
    <property type="entry name" value="ABC_transporter_ATP-binding"/>
</dbReference>
<evidence type="ECO:0000259" key="7">
    <source>
        <dbReference type="PROSITE" id="PS50893"/>
    </source>
</evidence>
<keyword evidence="3" id="KW-0813">Transport</keyword>